<comment type="caution">
    <text evidence="1">The sequence shown here is derived from an EMBL/GenBank/DDBJ whole genome shotgun (WGS) entry which is preliminary data.</text>
</comment>
<name>A0A0W0VRN2_9GAMM</name>
<reference evidence="1 2" key="1">
    <citation type="submission" date="2015-11" db="EMBL/GenBank/DDBJ databases">
        <title>Genomic analysis of 38 Legionella species identifies large and diverse effector repertoires.</title>
        <authorList>
            <person name="Burstein D."/>
            <person name="Amaro F."/>
            <person name="Zusman T."/>
            <person name="Lifshitz Z."/>
            <person name="Cohen O."/>
            <person name="Gilbert J.A."/>
            <person name="Pupko T."/>
            <person name="Shuman H.A."/>
            <person name="Segal G."/>
        </authorList>
    </citation>
    <scope>NUCLEOTIDE SEQUENCE [LARGE SCALE GENOMIC DNA]</scope>
    <source>
        <strain evidence="1 2">ATCC 49751</strain>
    </source>
</reference>
<gene>
    <name evidence="1" type="ORF">Llan_1104</name>
</gene>
<sequence length="198" mass="21916">MPVQTQSYTIPAKSRSLIVCAGTVTCRNVSEMGSGFTVFKTYFNQHKHVNGKGTWEDALNGLLAKFHRIEQEMPSYVRLAEQDGYIGGVGTVPVRGAKGLTFKEFSNDKEREQAFIGQYKKAVRDAIADAKELQRPLYIQPLGIGVYGWDPELAATLFAETIRDADPNNEVDITIPIFGENSKRFEAALHQALKTSAS</sequence>
<proteinExistence type="predicted"/>
<evidence type="ECO:0000313" key="2">
    <source>
        <dbReference type="Proteomes" id="UP000054869"/>
    </source>
</evidence>
<dbReference type="Proteomes" id="UP000054869">
    <property type="component" value="Unassembled WGS sequence"/>
</dbReference>
<protein>
    <recommendedName>
        <fullName evidence="3">Macro domain-containing protein</fullName>
    </recommendedName>
</protein>
<dbReference type="EMBL" id="LNYI01000022">
    <property type="protein sequence ID" value="KTD22753.1"/>
    <property type="molecule type" value="Genomic_DNA"/>
</dbReference>
<dbReference type="AlphaFoldDB" id="A0A0W0VRN2"/>
<evidence type="ECO:0008006" key="3">
    <source>
        <dbReference type="Google" id="ProtNLM"/>
    </source>
</evidence>
<dbReference type="PATRIC" id="fig|45067.4.peg.1153"/>
<accession>A0A0W0VRN2</accession>
<dbReference type="OrthoDB" id="5636719at2"/>
<dbReference type="eggNOG" id="ENOG5031EXQ">
    <property type="taxonomic scope" value="Bacteria"/>
</dbReference>
<organism evidence="1 2">
    <name type="scientific">Legionella lansingensis</name>
    <dbReference type="NCBI Taxonomy" id="45067"/>
    <lineage>
        <taxon>Bacteria</taxon>
        <taxon>Pseudomonadati</taxon>
        <taxon>Pseudomonadota</taxon>
        <taxon>Gammaproteobacteria</taxon>
        <taxon>Legionellales</taxon>
        <taxon>Legionellaceae</taxon>
        <taxon>Legionella</taxon>
    </lineage>
</organism>
<dbReference type="RefSeq" id="WP_028372818.1">
    <property type="nucleotide sequence ID" value="NZ_CAAAJD010000017.1"/>
</dbReference>
<evidence type="ECO:0000313" key="1">
    <source>
        <dbReference type="EMBL" id="KTD22753.1"/>
    </source>
</evidence>
<keyword evidence="2" id="KW-1185">Reference proteome</keyword>